<dbReference type="GO" id="GO:0000155">
    <property type="term" value="F:phosphorelay sensor kinase activity"/>
    <property type="evidence" value="ECO:0007669"/>
    <property type="project" value="InterPro"/>
</dbReference>
<dbReference type="InterPro" id="IPR003594">
    <property type="entry name" value="HATPase_dom"/>
</dbReference>
<dbReference type="GO" id="GO:0016020">
    <property type="term" value="C:membrane"/>
    <property type="evidence" value="ECO:0007669"/>
    <property type="project" value="InterPro"/>
</dbReference>
<dbReference type="InterPro" id="IPR050482">
    <property type="entry name" value="Sensor_HK_TwoCompSys"/>
</dbReference>
<keyword evidence="7" id="KW-1185">Reference proteome</keyword>
<keyword evidence="4" id="KW-0472">Membrane</keyword>
<evidence type="ECO:0000256" key="4">
    <source>
        <dbReference type="SAM" id="Phobius"/>
    </source>
</evidence>
<evidence type="ECO:0000256" key="1">
    <source>
        <dbReference type="ARBA" id="ARBA00022679"/>
    </source>
</evidence>
<feature type="transmembrane region" description="Helical" evidence="4">
    <location>
        <begin position="21"/>
        <end position="54"/>
    </location>
</feature>
<dbReference type="InterPro" id="IPR011712">
    <property type="entry name" value="Sig_transdc_His_kin_sub3_dim/P"/>
</dbReference>
<keyword evidence="1" id="KW-0808">Transferase</keyword>
<keyword evidence="2 6" id="KW-0418">Kinase</keyword>
<feature type="transmembrane region" description="Helical" evidence="4">
    <location>
        <begin position="111"/>
        <end position="131"/>
    </location>
</feature>
<dbReference type="InterPro" id="IPR005467">
    <property type="entry name" value="His_kinase_dom"/>
</dbReference>
<evidence type="ECO:0000259" key="5">
    <source>
        <dbReference type="PROSITE" id="PS50109"/>
    </source>
</evidence>
<accession>A0A5C4U2E7</accession>
<dbReference type="InterPro" id="IPR017205">
    <property type="entry name" value="Sig_transdc_His_kinase_ChrS"/>
</dbReference>
<evidence type="ECO:0000256" key="2">
    <source>
        <dbReference type="ARBA" id="ARBA00022777"/>
    </source>
</evidence>
<dbReference type="GO" id="GO:0046983">
    <property type="term" value="F:protein dimerization activity"/>
    <property type="evidence" value="ECO:0007669"/>
    <property type="project" value="InterPro"/>
</dbReference>
<feature type="transmembrane region" description="Helical" evidence="4">
    <location>
        <begin position="74"/>
        <end position="99"/>
    </location>
</feature>
<feature type="transmembrane region" description="Helical" evidence="4">
    <location>
        <begin position="137"/>
        <end position="159"/>
    </location>
</feature>
<proteinExistence type="predicted"/>
<dbReference type="SUPFAM" id="SSF55874">
    <property type="entry name" value="ATPase domain of HSP90 chaperone/DNA topoisomerase II/histidine kinase"/>
    <property type="match status" value="1"/>
</dbReference>
<gene>
    <name evidence="6" type="ORF">FHE74_09745</name>
</gene>
<dbReference type="Gene3D" id="3.30.565.10">
    <property type="entry name" value="Histidine kinase-like ATPase, C-terminal domain"/>
    <property type="match status" value="1"/>
</dbReference>
<reference evidence="6 7" key="1">
    <citation type="submission" date="2019-06" db="EMBL/GenBank/DDBJ databases">
        <authorList>
            <person name="Li J."/>
        </authorList>
    </citation>
    <scope>NUCLEOTIDE SEQUENCE [LARGE SCALE GENOMIC DNA]</scope>
    <source>
        <strain evidence="6 7">LMG 28165</strain>
    </source>
</reference>
<organism evidence="6 7">
    <name type="scientific">Corynebacterium tapiri</name>
    <dbReference type="NCBI Taxonomy" id="1448266"/>
    <lineage>
        <taxon>Bacteria</taxon>
        <taxon>Bacillati</taxon>
        <taxon>Actinomycetota</taxon>
        <taxon>Actinomycetes</taxon>
        <taxon>Mycobacteriales</taxon>
        <taxon>Corynebacteriaceae</taxon>
        <taxon>Corynebacterium</taxon>
    </lineage>
</organism>
<dbReference type="SMART" id="SM00387">
    <property type="entry name" value="HATPase_c"/>
    <property type="match status" value="1"/>
</dbReference>
<keyword evidence="4" id="KW-0812">Transmembrane</keyword>
<evidence type="ECO:0000313" key="6">
    <source>
        <dbReference type="EMBL" id="TNL95356.1"/>
    </source>
</evidence>
<name>A0A5C4U2E7_9CORY</name>
<dbReference type="PIRSF" id="PIRSF037434">
    <property type="entry name" value="STHK_ChrS"/>
    <property type="match status" value="1"/>
</dbReference>
<sequence length="401" mass="42715">MRNTTAGLPRLLRSMRISVHVLFALLIVVGMSVSTISGSLGWVACVEAAVLSAWYLVGTVRHNRNTDISGALPWVWLLVLLGLWAHLIIQAAEFVWLLFPLVFVIMHVARGWRGALITGFAWLAAVVLPVVSGQWPLAFGSTFGPGVGSAAAVVGFLFYQALRDDAAHQRAVADKLRETQATLAETERRAGRLAEREHLAREIHDTLAQGLSSIVLLTRAADKSLAAEDLAKARNQVAAIADAAGENLAEARRFVAGLTSPALVDSVPDALRALADSHNKRLKALGSSTVVQLYISGEENPAPDSEAAGATLRVVQEATGNALKHANPTQVVISYTLWPDAITVDIVDDGHGFDPQAVVTKQDSGYGLNGLRRRIDELGGTLSIESSPTGTAIAARIPKES</sequence>
<keyword evidence="4" id="KW-1133">Transmembrane helix</keyword>
<dbReference type="OrthoDB" id="144293at2"/>
<dbReference type="InterPro" id="IPR036890">
    <property type="entry name" value="HATPase_C_sf"/>
</dbReference>
<dbReference type="RefSeq" id="WP_139466327.1">
    <property type="nucleotide sequence ID" value="NZ_VDHJ01000015.1"/>
</dbReference>
<keyword evidence="3" id="KW-0902">Two-component regulatory system</keyword>
<dbReference type="Pfam" id="PF02518">
    <property type="entry name" value="HATPase_c"/>
    <property type="match status" value="1"/>
</dbReference>
<comment type="caution">
    <text evidence="6">The sequence shown here is derived from an EMBL/GenBank/DDBJ whole genome shotgun (WGS) entry which is preliminary data.</text>
</comment>
<dbReference type="PANTHER" id="PTHR24421:SF62">
    <property type="entry name" value="SENSORY TRANSDUCTION HISTIDINE KINASE"/>
    <property type="match status" value="1"/>
</dbReference>
<evidence type="ECO:0000256" key="3">
    <source>
        <dbReference type="ARBA" id="ARBA00023012"/>
    </source>
</evidence>
<dbReference type="PROSITE" id="PS50109">
    <property type="entry name" value="HIS_KIN"/>
    <property type="match status" value="1"/>
</dbReference>
<evidence type="ECO:0000313" key="7">
    <source>
        <dbReference type="Proteomes" id="UP000312032"/>
    </source>
</evidence>
<protein>
    <submittedName>
        <fullName evidence="6">Sensor histidine kinase</fullName>
    </submittedName>
</protein>
<dbReference type="Proteomes" id="UP000312032">
    <property type="component" value="Unassembled WGS sequence"/>
</dbReference>
<dbReference type="AlphaFoldDB" id="A0A5C4U2E7"/>
<dbReference type="CDD" id="cd16917">
    <property type="entry name" value="HATPase_UhpB-NarQ-NarX-like"/>
    <property type="match status" value="1"/>
</dbReference>
<dbReference type="PANTHER" id="PTHR24421">
    <property type="entry name" value="NITRATE/NITRITE SENSOR PROTEIN NARX-RELATED"/>
    <property type="match status" value="1"/>
</dbReference>
<feature type="domain" description="Histidine kinase" evidence="5">
    <location>
        <begin position="313"/>
        <end position="401"/>
    </location>
</feature>
<dbReference type="Gene3D" id="1.20.5.1930">
    <property type="match status" value="1"/>
</dbReference>
<dbReference type="EMBL" id="VDHJ01000015">
    <property type="protein sequence ID" value="TNL95356.1"/>
    <property type="molecule type" value="Genomic_DNA"/>
</dbReference>
<dbReference type="Pfam" id="PF07730">
    <property type="entry name" value="HisKA_3"/>
    <property type="match status" value="1"/>
</dbReference>